<dbReference type="GO" id="GO:0046872">
    <property type="term" value="F:metal ion binding"/>
    <property type="evidence" value="ECO:0007669"/>
    <property type="project" value="UniProtKB-KW"/>
</dbReference>
<organism evidence="4">
    <name type="scientific">marine sediment metagenome</name>
    <dbReference type="NCBI Taxonomy" id="412755"/>
    <lineage>
        <taxon>unclassified sequences</taxon>
        <taxon>metagenomes</taxon>
        <taxon>ecological metagenomes</taxon>
    </lineage>
</organism>
<dbReference type="SUPFAM" id="SSF53649">
    <property type="entry name" value="Alkaline phosphatase-like"/>
    <property type="match status" value="1"/>
</dbReference>
<dbReference type="Gene3D" id="3.40.720.10">
    <property type="entry name" value="Alkaline Phosphatase, subunit A"/>
    <property type="match status" value="1"/>
</dbReference>
<reference evidence="4" key="1">
    <citation type="journal article" date="2015" name="Nature">
        <title>Complex archaea that bridge the gap between prokaryotes and eukaryotes.</title>
        <authorList>
            <person name="Spang A."/>
            <person name="Saw J.H."/>
            <person name="Jorgensen S.L."/>
            <person name="Zaremba-Niedzwiedzka K."/>
            <person name="Martijn J."/>
            <person name="Lind A.E."/>
            <person name="van Eijk R."/>
            <person name="Schleper C."/>
            <person name="Guy L."/>
            <person name="Ettema T.J."/>
        </authorList>
    </citation>
    <scope>NUCLEOTIDE SEQUENCE</scope>
</reference>
<evidence type="ECO:0000256" key="2">
    <source>
        <dbReference type="ARBA" id="ARBA00022801"/>
    </source>
</evidence>
<dbReference type="InterPro" id="IPR017850">
    <property type="entry name" value="Alkaline_phosphatase_core_sf"/>
</dbReference>
<evidence type="ECO:0000256" key="1">
    <source>
        <dbReference type="ARBA" id="ARBA00022723"/>
    </source>
</evidence>
<protein>
    <recommendedName>
        <fullName evidence="3">Sulfatase N-terminal domain-containing protein</fullName>
    </recommendedName>
</protein>
<evidence type="ECO:0000313" key="4">
    <source>
        <dbReference type="EMBL" id="KKM88564.1"/>
    </source>
</evidence>
<gene>
    <name evidence="4" type="ORF">LCGC14_1257500</name>
</gene>
<keyword evidence="2" id="KW-0378">Hydrolase</keyword>
<dbReference type="AlphaFoldDB" id="A0A0F9L1I8"/>
<dbReference type="Pfam" id="PF00884">
    <property type="entry name" value="Sulfatase"/>
    <property type="match status" value="1"/>
</dbReference>
<keyword evidence="1" id="KW-0479">Metal-binding</keyword>
<dbReference type="InterPro" id="IPR000917">
    <property type="entry name" value="Sulfatase_N"/>
</dbReference>
<dbReference type="EMBL" id="LAZR01006942">
    <property type="protein sequence ID" value="KKM88564.1"/>
    <property type="molecule type" value="Genomic_DNA"/>
</dbReference>
<name>A0A0F9L1I8_9ZZZZ</name>
<dbReference type="PANTHER" id="PTHR45953">
    <property type="entry name" value="IDURONATE 2-SULFATASE"/>
    <property type="match status" value="1"/>
</dbReference>
<evidence type="ECO:0000259" key="3">
    <source>
        <dbReference type="Pfam" id="PF00884"/>
    </source>
</evidence>
<dbReference type="GO" id="GO:0005737">
    <property type="term" value="C:cytoplasm"/>
    <property type="evidence" value="ECO:0007669"/>
    <property type="project" value="TreeGrafter"/>
</dbReference>
<accession>A0A0F9L1I8</accession>
<dbReference type="GO" id="GO:0008484">
    <property type="term" value="F:sulfuric ester hydrolase activity"/>
    <property type="evidence" value="ECO:0007669"/>
    <property type="project" value="TreeGrafter"/>
</dbReference>
<dbReference type="PANTHER" id="PTHR45953:SF1">
    <property type="entry name" value="IDURONATE 2-SULFATASE"/>
    <property type="match status" value="1"/>
</dbReference>
<sequence>MKKPPNIILIFPDQHRGEIMGCMGDPVVITPNLDKLASEGVVFTQCFTNSPLCIPARATLMTGKYVSEHGVINNNMEASSSSQSHVRNIRDAGYHTAVIGKTHLYQHTAGDNTYDKTNVIREWGFDDIHEITGPIASIRLDSPYTDHLKEKGLLETHRKYLRDYWMEWRSGEAKPWKLEPSPLPTEDHMDSYTGQKAVDWISNYHNEKPFYLQICFPGPHDPFDSPQEYRDMYNSEKMPPGILETPKKPYPGNIKFVLNWSGLDGITKAQNQLMKTFYYGKITLIDEWIGKIMSALEEKELLDNTWIIYTSDHGEMLGDHMMSHKIVFYEGALRIPLIVRPPKGINGWNCNGLTDQIDVATTLIDIANAKPLEECCGRTLVPQILAGSDDQNAQKGRDVVFSQVLRYTMIRDERYKLIVRSHNLDPLELYDLEKDPNELENRVNDRSIISIRQNLIDSHLKMLLKPSRMKIPPP</sequence>
<feature type="domain" description="Sulfatase N-terminal" evidence="3">
    <location>
        <begin position="5"/>
        <end position="368"/>
    </location>
</feature>
<proteinExistence type="predicted"/>
<comment type="caution">
    <text evidence="4">The sequence shown here is derived from an EMBL/GenBank/DDBJ whole genome shotgun (WGS) entry which is preliminary data.</text>
</comment>